<evidence type="ECO:0000313" key="7">
    <source>
        <dbReference type="EMBL" id="CCC71874.1"/>
    </source>
</evidence>
<dbReference type="RefSeq" id="XP_003678216.1">
    <property type="nucleotide sequence ID" value="XM_003678168.1"/>
</dbReference>
<dbReference type="STRING" id="1064592.G0VK40"/>
<dbReference type="GO" id="GO:0045719">
    <property type="term" value="P:negative regulation of glycogen biosynthetic process"/>
    <property type="evidence" value="ECO:0007669"/>
    <property type="project" value="TreeGrafter"/>
</dbReference>
<evidence type="ECO:0000256" key="4">
    <source>
        <dbReference type="SAM" id="Coils"/>
    </source>
</evidence>
<dbReference type="InterPro" id="IPR008271">
    <property type="entry name" value="Ser/Thr_kinase_AS"/>
</dbReference>
<evidence type="ECO:0000256" key="3">
    <source>
        <dbReference type="PROSITE-ProRule" id="PRU10141"/>
    </source>
</evidence>
<dbReference type="eggNOG" id="KOG0590">
    <property type="taxonomic scope" value="Eukaryota"/>
</dbReference>
<dbReference type="OrthoDB" id="6513151at2759"/>
<feature type="region of interest" description="Disordered" evidence="5">
    <location>
        <begin position="621"/>
        <end position="647"/>
    </location>
</feature>
<accession>G0VK40</accession>
<dbReference type="CDD" id="cd13994">
    <property type="entry name" value="STKc_HAL4_like"/>
    <property type="match status" value="1"/>
</dbReference>
<dbReference type="GO" id="GO:0035556">
    <property type="term" value="P:intracellular signal transduction"/>
    <property type="evidence" value="ECO:0007669"/>
    <property type="project" value="TreeGrafter"/>
</dbReference>
<dbReference type="InterPro" id="IPR017441">
    <property type="entry name" value="Protein_kinase_ATP_BS"/>
</dbReference>
<keyword evidence="2 3" id="KW-0067">ATP-binding</keyword>
<dbReference type="PANTHER" id="PTHR24346">
    <property type="entry name" value="MAP/MICROTUBULE AFFINITY-REGULATING KINASE"/>
    <property type="match status" value="1"/>
</dbReference>
<dbReference type="GO" id="GO:0071944">
    <property type="term" value="C:cell periphery"/>
    <property type="evidence" value="ECO:0007669"/>
    <property type="project" value="EnsemblFungi"/>
</dbReference>
<evidence type="ECO:0000259" key="6">
    <source>
        <dbReference type="PROSITE" id="PS50011"/>
    </source>
</evidence>
<dbReference type="PROSITE" id="PS50011">
    <property type="entry name" value="PROTEIN_KINASE_DOM"/>
    <property type="match status" value="1"/>
</dbReference>
<feature type="region of interest" description="Disordered" evidence="5">
    <location>
        <begin position="81"/>
        <end position="140"/>
    </location>
</feature>
<feature type="binding site" evidence="3">
    <location>
        <position position="343"/>
    </location>
    <ligand>
        <name>ATP</name>
        <dbReference type="ChEBI" id="CHEBI:30616"/>
    </ligand>
</feature>
<evidence type="ECO:0000256" key="2">
    <source>
        <dbReference type="ARBA" id="ARBA00022840"/>
    </source>
</evidence>
<keyword evidence="8" id="KW-1185">Reference proteome</keyword>
<dbReference type="OMA" id="NEDATHI"/>
<dbReference type="InterPro" id="IPR000719">
    <property type="entry name" value="Prot_kinase_dom"/>
</dbReference>
<feature type="compositionally biased region" description="Polar residues" evidence="5">
    <location>
        <begin position="128"/>
        <end position="137"/>
    </location>
</feature>
<gene>
    <name evidence="7" type="primary">NCAS0I02060</name>
    <name evidence="7" type="ordered locus">NCAS_0I02060</name>
</gene>
<dbReference type="FunCoup" id="G0VK40">
    <property type="interactions" value="242"/>
</dbReference>
<reference key="2">
    <citation type="submission" date="2011-08" db="EMBL/GenBank/DDBJ databases">
        <title>Genome sequence of Naumovozyma castellii.</title>
        <authorList>
            <person name="Gordon J.L."/>
            <person name="Armisen D."/>
            <person name="Proux-Wera E."/>
            <person name="OhEigeartaigh S.S."/>
            <person name="Byrne K.P."/>
            <person name="Wolfe K.H."/>
        </authorList>
    </citation>
    <scope>NUCLEOTIDE SEQUENCE</scope>
    <source>
        <strain>Type strain:CBS 4309</strain>
    </source>
</reference>
<dbReference type="GeneID" id="96905561"/>
<feature type="compositionally biased region" description="Basic residues" evidence="5">
    <location>
        <begin position="42"/>
        <end position="53"/>
    </location>
</feature>
<dbReference type="GO" id="GO:0005524">
    <property type="term" value="F:ATP binding"/>
    <property type="evidence" value="ECO:0007669"/>
    <property type="project" value="UniProtKB-UniRule"/>
</dbReference>
<dbReference type="SUPFAM" id="SSF56112">
    <property type="entry name" value="Protein kinase-like (PK-like)"/>
    <property type="match status" value="1"/>
</dbReference>
<dbReference type="PROSITE" id="PS00107">
    <property type="entry name" value="PROTEIN_KINASE_ATP"/>
    <property type="match status" value="1"/>
</dbReference>
<feature type="coiled-coil region" evidence="4">
    <location>
        <begin position="211"/>
        <end position="238"/>
    </location>
</feature>
<dbReference type="GO" id="GO:0005829">
    <property type="term" value="C:cytosol"/>
    <property type="evidence" value="ECO:0007669"/>
    <property type="project" value="TreeGrafter"/>
</dbReference>
<feature type="region of interest" description="Disordered" evidence="5">
    <location>
        <begin position="159"/>
        <end position="195"/>
    </location>
</feature>
<dbReference type="GO" id="GO:0005935">
    <property type="term" value="C:cellular bud neck"/>
    <property type="evidence" value="ECO:0007669"/>
    <property type="project" value="EnsemblFungi"/>
</dbReference>
<organism evidence="7 8">
    <name type="scientific">Naumovozyma castellii</name>
    <name type="common">Yeast</name>
    <name type="synonym">Saccharomyces castellii</name>
    <dbReference type="NCBI Taxonomy" id="27288"/>
    <lineage>
        <taxon>Eukaryota</taxon>
        <taxon>Fungi</taxon>
        <taxon>Dikarya</taxon>
        <taxon>Ascomycota</taxon>
        <taxon>Saccharomycotina</taxon>
        <taxon>Saccharomycetes</taxon>
        <taxon>Saccharomycetales</taxon>
        <taxon>Saccharomycetaceae</taxon>
        <taxon>Naumovozyma</taxon>
    </lineage>
</organism>
<evidence type="ECO:0000256" key="5">
    <source>
        <dbReference type="SAM" id="MobiDB-lite"/>
    </source>
</evidence>
<sequence length="647" mass="73568">MEPTNTLHQSSSNASLSSLFNKGKKLTGLSKLFASEHAKHDNHNHHHHHHHHSEYHSQASNDRLQQDPILHASKDIIGHILSPMKSSSPPTSNSLTYSNSSPNVRTKNERTSSGSDSIKQNLPPFINKDSTTSSTPNMHHKQAYTNNLNNTNVKLTSHNPLSHHLHNPLNYTHNPINLQNANSNSMTTPASSRASPVSVISSSNISHLHPVEILQTKLENEQNQLNKSQRNHENILNHNQYNNSSNNTPKKKKKSLKLKRFFKNFQTETKSSHSSSSTSTKPSLSNNVSDNSVRKSEETPLYDTDNPRQLIEKYGIPGKKLGEGATGSVSIVQGTDGKMFAVKMFRAPKTTNVVTYSKKITVEFCIGSTLHHQNIIETFDMLREGETFLVVMEYAPYDFFNLVMADLMTTKEVSCYFKQLCNGVNYLHDMGIAHRDLKLDNCVVSHNGILKLIDFGSAVIFQYPYENKIVKAQGIVGSDPYLAPELLNTSTYDPRPVDVWSIAIIYYCMILRRFPWKAPRKSFNSFRLFCEDPDDEDDVAKGPYRLLRLLPSKSRPLIAKMLLLDPKKRILMNEVVKDEWFASIKQCCQDESGNLIDRPKSHKHHLITEEQLEQLSTERARVEHEKEEEKHKKKEMLMEDIDRMLTD</sequence>
<dbReference type="AlphaFoldDB" id="G0VK40"/>
<feature type="region of interest" description="Disordered" evidence="5">
    <location>
        <begin position="39"/>
        <end position="61"/>
    </location>
</feature>
<proteinExistence type="predicted"/>
<evidence type="ECO:0000256" key="1">
    <source>
        <dbReference type="ARBA" id="ARBA00022741"/>
    </source>
</evidence>
<dbReference type="InterPro" id="IPR011009">
    <property type="entry name" value="Kinase-like_dom_sf"/>
</dbReference>
<feature type="region of interest" description="Disordered" evidence="5">
    <location>
        <begin position="265"/>
        <end position="309"/>
    </location>
</feature>
<keyword evidence="1 3" id="KW-0547">Nucleotide-binding</keyword>
<dbReference type="KEGG" id="ncs:NCAS_0I02060"/>
<reference evidence="7 8" key="1">
    <citation type="journal article" date="2011" name="Proc. Natl. Acad. Sci. U.S.A.">
        <title>Evolutionary erosion of yeast sex chromosomes by mating-type switching accidents.</title>
        <authorList>
            <person name="Gordon J.L."/>
            <person name="Armisen D."/>
            <person name="Proux-Wera E."/>
            <person name="Oheigeartaigh S.S."/>
            <person name="Byrne K.P."/>
            <person name="Wolfe K.H."/>
        </authorList>
    </citation>
    <scope>NUCLEOTIDE SEQUENCE [LARGE SCALE GENOMIC DNA]</scope>
    <source>
        <strain evidence="8">ATCC 76901 / BCRC 22586 / CBS 4309 / NBRC 1992 / NRRL Y-12630</strain>
    </source>
</reference>
<feature type="compositionally biased region" description="Low complexity" evidence="5">
    <location>
        <begin position="265"/>
        <end position="285"/>
    </location>
</feature>
<dbReference type="GO" id="GO:0004674">
    <property type="term" value="F:protein serine/threonine kinase activity"/>
    <property type="evidence" value="ECO:0007669"/>
    <property type="project" value="TreeGrafter"/>
</dbReference>
<dbReference type="EMBL" id="HE576760">
    <property type="protein sequence ID" value="CCC71874.1"/>
    <property type="molecule type" value="Genomic_DNA"/>
</dbReference>
<dbReference type="Gene3D" id="1.10.510.10">
    <property type="entry name" value="Transferase(Phosphotransferase) domain 1"/>
    <property type="match status" value="1"/>
</dbReference>
<dbReference type="PROSITE" id="PS00108">
    <property type="entry name" value="PROTEIN_KINASE_ST"/>
    <property type="match status" value="1"/>
</dbReference>
<dbReference type="HOGENOM" id="CLU_000288_82_3_1"/>
<dbReference type="PANTHER" id="PTHR24346:SF51">
    <property type="entry name" value="PAS DOMAIN-CONTAINING SERINE_THREONINE-PROTEIN KINASE"/>
    <property type="match status" value="1"/>
</dbReference>
<feature type="domain" description="Protein kinase" evidence="6">
    <location>
        <begin position="315"/>
        <end position="581"/>
    </location>
</feature>
<feature type="compositionally biased region" description="Polar residues" evidence="5">
    <location>
        <begin position="171"/>
        <end position="188"/>
    </location>
</feature>
<name>G0VK40_NAUCA</name>
<dbReference type="InParanoid" id="G0VK40"/>
<evidence type="ECO:0000313" key="8">
    <source>
        <dbReference type="Proteomes" id="UP000001640"/>
    </source>
</evidence>
<dbReference type="Proteomes" id="UP000001640">
    <property type="component" value="Chromosome 9"/>
</dbReference>
<feature type="compositionally biased region" description="Polar residues" evidence="5">
    <location>
        <begin position="84"/>
        <end position="120"/>
    </location>
</feature>
<dbReference type="GO" id="GO:0005634">
    <property type="term" value="C:nucleus"/>
    <property type="evidence" value="ECO:0007669"/>
    <property type="project" value="TreeGrafter"/>
</dbReference>
<dbReference type="SMART" id="SM00220">
    <property type="entry name" value="S_TKc"/>
    <property type="match status" value="1"/>
</dbReference>
<protein>
    <recommendedName>
        <fullName evidence="6">Protein kinase domain-containing protein</fullName>
    </recommendedName>
</protein>
<keyword evidence="4" id="KW-0175">Coiled coil</keyword>
<dbReference type="Pfam" id="PF00069">
    <property type="entry name" value="Pkinase"/>
    <property type="match status" value="1"/>
</dbReference>